<accession>A0A437APN3</accession>
<reference evidence="1 2" key="1">
    <citation type="submission" date="2018-10" db="EMBL/GenBank/DDBJ databases">
        <title>Draft genome sequence of the microsporidian Tubulinosema ratisbonensis.</title>
        <authorList>
            <person name="Polonais V."/>
            <person name="Peyretaillade E."/>
            <person name="Niehus S."/>
            <person name="Wawrzyniak I."/>
            <person name="Franchet A."/>
            <person name="Gaspin C."/>
            <person name="Reichstadt M."/>
            <person name="Belser C."/>
            <person name="Labadie K."/>
            <person name="Delbac F."/>
            <person name="Ferrandon D."/>
        </authorList>
    </citation>
    <scope>NUCLEOTIDE SEQUENCE [LARGE SCALE GENOMIC DNA]</scope>
    <source>
        <strain evidence="1 2">Franzen</strain>
    </source>
</reference>
<keyword evidence="2" id="KW-1185">Reference proteome</keyword>
<sequence>MLSKKNLVIKECCKNIEKIIDNIIDILNMLKQSEKSIEIKCAEFICAKQKMLEIKSKILALFKNLIQLKYLKQNNVGEEKNTFDLEKKFNLLLKNEFNFQ</sequence>
<proteinExistence type="predicted"/>
<dbReference type="AlphaFoldDB" id="A0A437APN3"/>
<gene>
    <name evidence="1" type="ORF">TUBRATIS_002780</name>
</gene>
<dbReference type="VEuPathDB" id="MicrosporidiaDB:TUBRATIS_002780"/>
<name>A0A437APN3_9MICR</name>
<dbReference type="OrthoDB" id="10575648at2759"/>
<dbReference type="Proteomes" id="UP000282876">
    <property type="component" value="Unassembled WGS sequence"/>
</dbReference>
<comment type="caution">
    <text evidence="1">The sequence shown here is derived from an EMBL/GenBank/DDBJ whole genome shotgun (WGS) entry which is preliminary data.</text>
</comment>
<evidence type="ECO:0000313" key="2">
    <source>
        <dbReference type="Proteomes" id="UP000282876"/>
    </source>
</evidence>
<evidence type="ECO:0000313" key="1">
    <source>
        <dbReference type="EMBL" id="RVD93195.1"/>
    </source>
</evidence>
<dbReference type="EMBL" id="RCSS01000072">
    <property type="protein sequence ID" value="RVD93195.1"/>
    <property type="molecule type" value="Genomic_DNA"/>
</dbReference>
<organism evidence="1 2">
    <name type="scientific">Tubulinosema ratisbonensis</name>
    <dbReference type="NCBI Taxonomy" id="291195"/>
    <lineage>
        <taxon>Eukaryota</taxon>
        <taxon>Fungi</taxon>
        <taxon>Fungi incertae sedis</taxon>
        <taxon>Microsporidia</taxon>
        <taxon>Tubulinosematoidea</taxon>
        <taxon>Tubulinosematidae</taxon>
        <taxon>Tubulinosema</taxon>
    </lineage>
</organism>
<protein>
    <submittedName>
        <fullName evidence="1">Uncharacterized protein</fullName>
    </submittedName>
</protein>